<dbReference type="SUPFAM" id="SSF53335">
    <property type="entry name" value="S-adenosyl-L-methionine-dependent methyltransferases"/>
    <property type="match status" value="1"/>
</dbReference>
<evidence type="ECO:0000256" key="1">
    <source>
        <dbReference type="SAM" id="Phobius"/>
    </source>
</evidence>
<organism evidence="3 4">
    <name type="scientific">Candidatus Yanofskybacteria bacterium RIFCSPLOWO2_01_FULL_49_17</name>
    <dbReference type="NCBI Taxonomy" id="1802700"/>
    <lineage>
        <taxon>Bacteria</taxon>
        <taxon>Candidatus Yanofskyibacteriota</taxon>
    </lineage>
</organism>
<evidence type="ECO:0000313" key="3">
    <source>
        <dbReference type="EMBL" id="OGN27822.1"/>
    </source>
</evidence>
<feature type="transmembrane region" description="Helical" evidence="1">
    <location>
        <begin position="50"/>
        <end position="67"/>
    </location>
</feature>
<dbReference type="EMBL" id="MGKO01000006">
    <property type="protein sequence ID" value="OGN27822.1"/>
    <property type="molecule type" value="Genomic_DNA"/>
</dbReference>
<dbReference type="Proteomes" id="UP000178444">
    <property type="component" value="Unassembled WGS sequence"/>
</dbReference>
<sequence>MISRAIGYFSYLRKLLGFRAAVIFCSYYLFYKTGIVKRKYYKIPVGPVSFYFTSLKQFAGLFMEIFFKEYYYLKKTNLSIEAIDCGANIGVSLLYIKLMAPNARVKCFEPNPAALAILKKNIQVNDWEKDVIVYPCALGKTKGQAEFFVDQDEPTSYGASLNKYLAAKRPLNSFPVDIVCLSDYIKGPIDFLKIDIEGAEFDVLEDLSEKNKMASISQIQLEYHHHPEFFPKPLSEMLEILEHAGFQTKVRVVKESHSVESKNSLSASMVYGWRDKR</sequence>
<reference evidence="3 4" key="1">
    <citation type="journal article" date="2016" name="Nat. Commun.">
        <title>Thousands of microbial genomes shed light on interconnected biogeochemical processes in an aquifer system.</title>
        <authorList>
            <person name="Anantharaman K."/>
            <person name="Brown C.T."/>
            <person name="Hug L.A."/>
            <person name="Sharon I."/>
            <person name="Castelle C.J."/>
            <person name="Probst A.J."/>
            <person name="Thomas B.C."/>
            <person name="Singh A."/>
            <person name="Wilkins M.J."/>
            <person name="Karaoz U."/>
            <person name="Brodie E.L."/>
            <person name="Williams K.H."/>
            <person name="Hubbard S.S."/>
            <person name="Banfield J.F."/>
        </authorList>
    </citation>
    <scope>NUCLEOTIDE SEQUENCE [LARGE SCALE GENOMIC DNA]</scope>
</reference>
<keyword evidence="1" id="KW-0472">Membrane</keyword>
<evidence type="ECO:0000259" key="2">
    <source>
        <dbReference type="Pfam" id="PF05050"/>
    </source>
</evidence>
<comment type="caution">
    <text evidence="3">The sequence shown here is derived from an EMBL/GenBank/DDBJ whole genome shotgun (WGS) entry which is preliminary data.</text>
</comment>
<keyword evidence="1" id="KW-1133">Transmembrane helix</keyword>
<dbReference type="InterPro" id="IPR006342">
    <property type="entry name" value="FkbM_mtfrase"/>
</dbReference>
<dbReference type="PANTHER" id="PTHR34203:SF15">
    <property type="entry name" value="SLL1173 PROTEIN"/>
    <property type="match status" value="1"/>
</dbReference>
<gene>
    <name evidence="3" type="ORF">A2941_00540</name>
</gene>
<accession>A0A1F8GQW3</accession>
<feature type="transmembrane region" description="Helical" evidence="1">
    <location>
        <begin position="12"/>
        <end position="30"/>
    </location>
</feature>
<proteinExistence type="predicted"/>
<dbReference type="Gene3D" id="3.40.50.150">
    <property type="entry name" value="Vaccinia Virus protein VP39"/>
    <property type="match status" value="1"/>
</dbReference>
<evidence type="ECO:0000313" key="4">
    <source>
        <dbReference type="Proteomes" id="UP000178444"/>
    </source>
</evidence>
<dbReference type="Pfam" id="PF05050">
    <property type="entry name" value="Methyltransf_21"/>
    <property type="match status" value="1"/>
</dbReference>
<dbReference type="PANTHER" id="PTHR34203">
    <property type="entry name" value="METHYLTRANSFERASE, FKBM FAMILY PROTEIN"/>
    <property type="match status" value="1"/>
</dbReference>
<dbReference type="AlphaFoldDB" id="A0A1F8GQW3"/>
<dbReference type="InterPro" id="IPR029063">
    <property type="entry name" value="SAM-dependent_MTases_sf"/>
</dbReference>
<dbReference type="InterPro" id="IPR052514">
    <property type="entry name" value="SAM-dependent_MTase"/>
</dbReference>
<name>A0A1F8GQW3_9BACT</name>
<protein>
    <recommendedName>
        <fullName evidence="2">Methyltransferase FkbM domain-containing protein</fullName>
    </recommendedName>
</protein>
<keyword evidence="1" id="KW-0812">Transmembrane</keyword>
<dbReference type="NCBIfam" id="TIGR01444">
    <property type="entry name" value="fkbM_fam"/>
    <property type="match status" value="1"/>
</dbReference>
<feature type="domain" description="Methyltransferase FkbM" evidence="2">
    <location>
        <begin position="84"/>
        <end position="247"/>
    </location>
</feature>